<keyword evidence="3" id="KW-1185">Reference proteome</keyword>
<dbReference type="SUPFAM" id="SSF53756">
    <property type="entry name" value="UDP-Glycosyltransferase/glycogen phosphorylase"/>
    <property type="match status" value="1"/>
</dbReference>
<dbReference type="EC" id="2.4.1.292" evidence="2"/>
<keyword evidence="2" id="KW-0808">Transferase</keyword>
<organism evidence="2 3">
    <name type="scientific">Caballeronia fortuita</name>
    <dbReference type="NCBI Taxonomy" id="1777138"/>
    <lineage>
        <taxon>Bacteria</taxon>
        <taxon>Pseudomonadati</taxon>
        <taxon>Pseudomonadota</taxon>
        <taxon>Betaproteobacteria</taxon>
        <taxon>Burkholderiales</taxon>
        <taxon>Burkholderiaceae</taxon>
        <taxon>Caballeronia</taxon>
    </lineage>
</organism>
<keyword evidence="2" id="KW-0328">Glycosyltransferase</keyword>
<dbReference type="Pfam" id="PF13579">
    <property type="entry name" value="Glyco_trans_4_4"/>
    <property type="match status" value="1"/>
</dbReference>
<comment type="caution">
    <text evidence="2">The sequence shown here is derived from an EMBL/GenBank/DDBJ whole genome shotgun (WGS) entry which is preliminary data.</text>
</comment>
<dbReference type="InterPro" id="IPR028098">
    <property type="entry name" value="Glyco_trans_4-like_N"/>
</dbReference>
<evidence type="ECO:0000313" key="2">
    <source>
        <dbReference type="EMBL" id="SAK39328.1"/>
    </source>
</evidence>
<evidence type="ECO:0000259" key="1">
    <source>
        <dbReference type="Pfam" id="PF13579"/>
    </source>
</evidence>
<feature type="domain" description="Glycosyltransferase subfamily 4-like N-terminal" evidence="1">
    <location>
        <begin position="4"/>
        <end position="113"/>
    </location>
</feature>
<dbReference type="Proteomes" id="UP000054903">
    <property type="component" value="Unassembled WGS sequence"/>
</dbReference>
<dbReference type="GO" id="GO:0016757">
    <property type="term" value="F:glycosyltransferase activity"/>
    <property type="evidence" value="ECO:0007669"/>
    <property type="project" value="UniProtKB-KW"/>
</dbReference>
<dbReference type="Gene3D" id="3.40.50.2000">
    <property type="entry name" value="Glycogen Phosphorylase B"/>
    <property type="match status" value="1"/>
</dbReference>
<dbReference type="STRING" id="1777138.AWB77_00070"/>
<accession>A0A157Z1C8</accession>
<protein>
    <submittedName>
        <fullName evidence="2">GalNAc-alpha-(1-&gt;4)-GalNAc-alpha-(1-&gt;3)-diNAcBac-PP-undecaprenol alpha-1,4-N-acetyl-D-galactosaminyltransferase</fullName>
        <ecNumber evidence="2">2.4.1.292</ecNumber>
    </submittedName>
</protein>
<sequence length="125" mass="13365">MNCGGAERVASTLVNAWAQRGDDVHLVVTYSGRGTCFYELNPAVKVTYLADLVPAASKGLVGQLKRLAAARRLILSHKPDAVVSFLTHVNFRTLIAALGTGVPVIACEHTDPAAWSALHTVWDGR</sequence>
<gene>
    <name evidence="2" type="primary">pglH</name>
    <name evidence="2" type="ORF">AWB77_00070</name>
</gene>
<evidence type="ECO:0000313" key="3">
    <source>
        <dbReference type="Proteomes" id="UP000054903"/>
    </source>
</evidence>
<dbReference type="EMBL" id="FCNX02000001">
    <property type="protein sequence ID" value="SAK39328.1"/>
    <property type="molecule type" value="Genomic_DNA"/>
</dbReference>
<name>A0A157Z1C8_9BURK</name>
<reference evidence="2" key="1">
    <citation type="submission" date="2016-01" db="EMBL/GenBank/DDBJ databases">
        <authorList>
            <person name="Peeters C."/>
        </authorList>
    </citation>
    <scope>NUCLEOTIDE SEQUENCE</scope>
    <source>
        <strain evidence="2">LMG 29320</strain>
    </source>
</reference>
<proteinExistence type="predicted"/>
<dbReference type="AlphaFoldDB" id="A0A157Z1C8"/>